<sequence>MNQSPGRRVHRICTAGSLSLNVALSAGVVMYGLGSSSGEAIAAGGGAFVAVMALALAIISALQLD</sequence>
<reference evidence="2 3" key="1">
    <citation type="submission" date="2011-01" db="EMBL/GenBank/DDBJ databases">
        <title>Complete sequence of plasmid2 of Streptomyces flavogriseus ATCC 33331.</title>
        <authorList>
            <consortium name="US DOE Joint Genome Institute"/>
            <person name="Lucas S."/>
            <person name="Copeland A."/>
            <person name="Lapidus A."/>
            <person name="Cheng J.-F."/>
            <person name="Goodwin L."/>
            <person name="Pitluck S."/>
            <person name="Davenport K."/>
            <person name="Detter J.C."/>
            <person name="Han C."/>
            <person name="Tapia R."/>
            <person name="Land M."/>
            <person name="Hauser L."/>
            <person name="Kyrpides N."/>
            <person name="Ivanova N."/>
            <person name="Ovchinnikova G."/>
            <person name="Pagani I."/>
            <person name="Brumm P."/>
            <person name="Mead D."/>
            <person name="Woyke T."/>
        </authorList>
    </citation>
    <scope>NUCLEOTIDE SEQUENCE [LARGE SCALE GENOMIC DNA]</scope>
    <source>
        <strain evidence="3">ATCC 33331 / IAF-45CD</strain>
        <plasmid evidence="2 3">pSFLA02</plasmid>
    </source>
</reference>
<name>A0A8D3WMV1_STRFA</name>
<dbReference type="Proteomes" id="UP000002066">
    <property type="component" value="Plasmid pSFLA02"/>
</dbReference>
<evidence type="ECO:0000313" key="3">
    <source>
        <dbReference type="Proteomes" id="UP000002066"/>
    </source>
</evidence>
<feature type="transmembrane region" description="Helical" evidence="1">
    <location>
        <begin position="40"/>
        <end position="62"/>
    </location>
</feature>
<accession>A0A8D3WMV1</accession>
<organism evidence="2 3">
    <name type="scientific">Streptomyces pratensis (strain ATCC 33331 / IAF-45CD)</name>
    <dbReference type="NCBI Taxonomy" id="591167"/>
    <lineage>
        <taxon>Bacteria</taxon>
        <taxon>Bacillati</taxon>
        <taxon>Actinomycetota</taxon>
        <taxon>Actinomycetes</taxon>
        <taxon>Kitasatosporales</taxon>
        <taxon>Streptomycetaceae</taxon>
        <taxon>Streptomyces</taxon>
    </lineage>
</organism>
<keyword evidence="2" id="KW-0614">Plasmid</keyword>
<keyword evidence="1" id="KW-0812">Transmembrane</keyword>
<feature type="transmembrane region" description="Helical" evidence="1">
    <location>
        <begin position="12"/>
        <end position="34"/>
    </location>
</feature>
<dbReference type="EMBL" id="CP002477">
    <property type="protein sequence ID" value="ADW08038.1"/>
    <property type="molecule type" value="Genomic_DNA"/>
</dbReference>
<gene>
    <name evidence="2" type="ORF">Sfla_6748</name>
</gene>
<protein>
    <submittedName>
        <fullName evidence="2">Uncharacterized protein</fullName>
    </submittedName>
</protein>
<geneLocation type="plasmid" evidence="2 3">
    <name>pSFLA02</name>
</geneLocation>
<dbReference type="KEGG" id="sfa:Sfla_6748"/>
<keyword evidence="1" id="KW-0472">Membrane</keyword>
<dbReference type="OrthoDB" id="9985029at2"/>
<evidence type="ECO:0000256" key="1">
    <source>
        <dbReference type="SAM" id="Phobius"/>
    </source>
</evidence>
<evidence type="ECO:0000313" key="2">
    <source>
        <dbReference type="EMBL" id="ADW08038.1"/>
    </source>
</evidence>
<proteinExistence type="predicted"/>
<dbReference type="AlphaFoldDB" id="A0A8D3WMV1"/>
<keyword evidence="1" id="KW-1133">Transmembrane helix</keyword>